<dbReference type="EMBL" id="JAGKSP010000003">
    <property type="protein sequence ID" value="MBP3963098.1"/>
    <property type="molecule type" value="Genomic_DNA"/>
</dbReference>
<dbReference type="InterPro" id="IPR018060">
    <property type="entry name" value="HTH_AraC"/>
</dbReference>
<proteinExistence type="predicted"/>
<dbReference type="Gene3D" id="1.10.10.60">
    <property type="entry name" value="Homeodomain-like"/>
    <property type="match status" value="2"/>
</dbReference>
<gene>
    <name evidence="5" type="ORF">I8J30_10345</name>
</gene>
<dbReference type="RefSeq" id="WP_210657934.1">
    <property type="nucleotide sequence ID" value="NZ_JAGKSP010000003.1"/>
</dbReference>
<dbReference type="PANTHER" id="PTHR43280">
    <property type="entry name" value="ARAC-FAMILY TRANSCRIPTIONAL REGULATOR"/>
    <property type="match status" value="1"/>
</dbReference>
<evidence type="ECO:0000256" key="1">
    <source>
        <dbReference type="ARBA" id="ARBA00023015"/>
    </source>
</evidence>
<dbReference type="PROSITE" id="PS00041">
    <property type="entry name" value="HTH_ARAC_FAMILY_1"/>
    <property type="match status" value="1"/>
</dbReference>
<organism evidence="5 6">
    <name type="scientific">Paenibacillus lignilyticus</name>
    <dbReference type="NCBI Taxonomy" id="1172615"/>
    <lineage>
        <taxon>Bacteria</taxon>
        <taxon>Bacillati</taxon>
        <taxon>Bacillota</taxon>
        <taxon>Bacilli</taxon>
        <taxon>Bacillales</taxon>
        <taxon>Paenibacillaceae</taxon>
        <taxon>Paenibacillus</taxon>
    </lineage>
</organism>
<evidence type="ECO:0000313" key="6">
    <source>
        <dbReference type="Proteomes" id="UP000673394"/>
    </source>
</evidence>
<dbReference type="SUPFAM" id="SSF46689">
    <property type="entry name" value="Homeodomain-like"/>
    <property type="match status" value="2"/>
</dbReference>
<keyword evidence="1" id="KW-0805">Transcription regulation</keyword>
<name>A0ABS5CAS7_9BACL</name>
<dbReference type="Pfam" id="PF12833">
    <property type="entry name" value="HTH_18"/>
    <property type="match status" value="1"/>
</dbReference>
<sequence>MKIDHYAKLVSHVYWERKERFALDRDIYPCWTMFAAQDGKFIYSIDDHEGEAGFGDLVICPPNTWFHRRTVSPLSFHFLHFNWEAESGADPKTESEFGEKFHLIGKLRIADEERLLSDFRYLKQLAPERDQAAHANKQHLLNDLLLLLTFEQGNDLSSGHADIPHELQQAHQFMSAHAYAPLNMRSLAHSLKLSPVQLTRRFRCAYGVTPSEFVTELRLSRACRLLEETELSIDKIASRCGYENGFYLSRVFRQKRGMTPSYYRKTHRV</sequence>
<dbReference type="InterPro" id="IPR037923">
    <property type="entry name" value="HTH-like"/>
</dbReference>
<evidence type="ECO:0000256" key="3">
    <source>
        <dbReference type="ARBA" id="ARBA00023163"/>
    </source>
</evidence>
<evidence type="ECO:0000256" key="2">
    <source>
        <dbReference type="ARBA" id="ARBA00023125"/>
    </source>
</evidence>
<evidence type="ECO:0000259" key="4">
    <source>
        <dbReference type="PROSITE" id="PS01124"/>
    </source>
</evidence>
<evidence type="ECO:0000313" key="5">
    <source>
        <dbReference type="EMBL" id="MBP3963098.1"/>
    </source>
</evidence>
<protein>
    <submittedName>
        <fullName evidence="5">Helix-turn-helix domain-containing protein</fullName>
    </submittedName>
</protein>
<dbReference type="InterPro" id="IPR018062">
    <property type="entry name" value="HTH_AraC-typ_CS"/>
</dbReference>
<dbReference type="InterPro" id="IPR009057">
    <property type="entry name" value="Homeodomain-like_sf"/>
</dbReference>
<dbReference type="SMART" id="SM00342">
    <property type="entry name" value="HTH_ARAC"/>
    <property type="match status" value="1"/>
</dbReference>
<feature type="domain" description="HTH araC/xylS-type" evidence="4">
    <location>
        <begin position="168"/>
        <end position="266"/>
    </location>
</feature>
<dbReference type="PANTHER" id="PTHR43280:SF2">
    <property type="entry name" value="HTH-TYPE TRANSCRIPTIONAL REGULATOR EXSA"/>
    <property type="match status" value="1"/>
</dbReference>
<comment type="caution">
    <text evidence="5">The sequence shown here is derived from an EMBL/GenBank/DDBJ whole genome shotgun (WGS) entry which is preliminary data.</text>
</comment>
<keyword evidence="3" id="KW-0804">Transcription</keyword>
<keyword evidence="2" id="KW-0238">DNA-binding</keyword>
<keyword evidence="6" id="KW-1185">Reference proteome</keyword>
<accession>A0ABS5CAS7</accession>
<dbReference type="SUPFAM" id="SSF51215">
    <property type="entry name" value="Regulatory protein AraC"/>
    <property type="match status" value="1"/>
</dbReference>
<dbReference type="Proteomes" id="UP000673394">
    <property type="component" value="Unassembled WGS sequence"/>
</dbReference>
<dbReference type="PROSITE" id="PS01124">
    <property type="entry name" value="HTH_ARAC_FAMILY_2"/>
    <property type="match status" value="1"/>
</dbReference>
<reference evidence="5 6" key="1">
    <citation type="submission" date="2021-04" db="EMBL/GenBank/DDBJ databases">
        <title>Paenibacillus sp. DLE-14 whole genome sequence.</title>
        <authorList>
            <person name="Ham Y.J."/>
        </authorList>
    </citation>
    <scope>NUCLEOTIDE SEQUENCE [LARGE SCALE GENOMIC DNA]</scope>
    <source>
        <strain evidence="5 6">DLE-14</strain>
    </source>
</reference>